<dbReference type="InterPro" id="IPR008217">
    <property type="entry name" value="Ccc1_fam"/>
</dbReference>
<proteinExistence type="inferred from homology"/>
<keyword evidence="7 9" id="KW-0472">Membrane</keyword>
<evidence type="ECO:0000256" key="1">
    <source>
        <dbReference type="ARBA" id="ARBA00004128"/>
    </source>
</evidence>
<keyword evidence="3" id="KW-0408">Iron</keyword>
<name>A0AAN8VL02_9MAGN</name>
<evidence type="ECO:0000256" key="8">
    <source>
        <dbReference type="ARBA" id="ARBA00044464"/>
    </source>
</evidence>
<comment type="subcellular location">
    <subcellularLocation>
        <location evidence="1 9">Vacuole membrane</location>
        <topology evidence="1 9">Multi-pass membrane protein</topology>
    </subcellularLocation>
</comment>
<evidence type="ECO:0000256" key="9">
    <source>
        <dbReference type="RuleBase" id="RU369115"/>
    </source>
</evidence>
<dbReference type="EMBL" id="JBAMMX010000011">
    <property type="protein sequence ID" value="KAK6931661.1"/>
    <property type="molecule type" value="Genomic_DNA"/>
</dbReference>
<dbReference type="GO" id="GO:0030026">
    <property type="term" value="P:intracellular manganese ion homeostasis"/>
    <property type="evidence" value="ECO:0007669"/>
    <property type="project" value="InterPro"/>
</dbReference>
<keyword evidence="3" id="KW-0410">Iron transport</keyword>
<comment type="caution">
    <text evidence="10">The sequence shown here is derived from an EMBL/GenBank/DDBJ whole genome shotgun (WGS) entry which is preliminary data.</text>
</comment>
<reference evidence="10 11" key="1">
    <citation type="submission" date="2023-12" db="EMBL/GenBank/DDBJ databases">
        <title>A high-quality genome assembly for Dillenia turbinata (Dilleniales).</title>
        <authorList>
            <person name="Chanderbali A."/>
        </authorList>
    </citation>
    <scope>NUCLEOTIDE SEQUENCE [LARGE SCALE GENOMIC DNA]</scope>
    <source>
        <strain evidence="10">LSX21</strain>
        <tissue evidence="10">Leaf</tissue>
    </source>
</reference>
<dbReference type="GO" id="GO:0005381">
    <property type="term" value="F:iron ion transmembrane transporter activity"/>
    <property type="evidence" value="ECO:0007669"/>
    <property type="project" value="UniProtKB-UniRule"/>
</dbReference>
<evidence type="ECO:0000256" key="6">
    <source>
        <dbReference type="ARBA" id="ARBA00022989"/>
    </source>
</evidence>
<evidence type="ECO:0000256" key="2">
    <source>
        <dbReference type="ARBA" id="ARBA00007049"/>
    </source>
</evidence>
<dbReference type="GO" id="GO:0005774">
    <property type="term" value="C:vacuolar membrane"/>
    <property type="evidence" value="ECO:0007669"/>
    <property type="project" value="UniProtKB-SubCell"/>
</dbReference>
<keyword evidence="5 9" id="KW-0812">Transmembrane</keyword>
<comment type="function">
    <text evidence="9">Vacuolar Fe(2+) uptake transporter.</text>
</comment>
<organism evidence="10 11">
    <name type="scientific">Dillenia turbinata</name>
    <dbReference type="NCBI Taxonomy" id="194707"/>
    <lineage>
        <taxon>Eukaryota</taxon>
        <taxon>Viridiplantae</taxon>
        <taxon>Streptophyta</taxon>
        <taxon>Embryophyta</taxon>
        <taxon>Tracheophyta</taxon>
        <taxon>Spermatophyta</taxon>
        <taxon>Magnoliopsida</taxon>
        <taxon>eudicotyledons</taxon>
        <taxon>Gunneridae</taxon>
        <taxon>Pentapetalae</taxon>
        <taxon>Dilleniales</taxon>
        <taxon>Dilleniaceae</taxon>
        <taxon>Dillenia</taxon>
    </lineage>
</organism>
<comment type="caution">
    <text evidence="9">Lacks conserved residue(s) required for the propagation of feature annotation.</text>
</comment>
<dbReference type="Proteomes" id="UP001370490">
    <property type="component" value="Unassembled WGS sequence"/>
</dbReference>
<gene>
    <name evidence="10" type="ORF">RJ641_003454</name>
</gene>
<dbReference type="Pfam" id="PF01988">
    <property type="entry name" value="VIT1"/>
    <property type="match status" value="1"/>
</dbReference>
<dbReference type="PANTHER" id="PTHR31851">
    <property type="entry name" value="FE(2+)/MN(2+) TRANSPORTER PCL1"/>
    <property type="match status" value="1"/>
</dbReference>
<evidence type="ECO:0000313" key="11">
    <source>
        <dbReference type="Proteomes" id="UP001370490"/>
    </source>
</evidence>
<dbReference type="GO" id="GO:0005384">
    <property type="term" value="F:manganese ion transmembrane transporter activity"/>
    <property type="evidence" value="ECO:0007669"/>
    <property type="project" value="InterPro"/>
</dbReference>
<evidence type="ECO:0000256" key="7">
    <source>
        <dbReference type="ARBA" id="ARBA00023136"/>
    </source>
</evidence>
<keyword evidence="4 9" id="KW-0926">Vacuole</keyword>
<comment type="similarity">
    <text evidence="2 9">Belongs to the CCC1 family.</text>
</comment>
<evidence type="ECO:0000313" key="10">
    <source>
        <dbReference type="EMBL" id="KAK6931661.1"/>
    </source>
</evidence>
<protein>
    <recommendedName>
        <fullName evidence="9">Vacuolar iron transporter</fullName>
    </recommendedName>
</protein>
<sequence>MQEKPDPRRAVQSAFTISIAYVKGGLLRLIHYMFIPRASEAVVASVVLTLIALFIFGYAKGHFTGNKPFTSAFLTTIIGAIASAAAFALAKLVKH</sequence>
<evidence type="ECO:0000256" key="4">
    <source>
        <dbReference type="ARBA" id="ARBA00022554"/>
    </source>
</evidence>
<accession>A0AAN8VL02</accession>
<feature type="transmembrane region" description="Helical" evidence="9">
    <location>
        <begin position="12"/>
        <end position="30"/>
    </location>
</feature>
<keyword evidence="9" id="KW-0813">Transport</keyword>
<evidence type="ECO:0000256" key="3">
    <source>
        <dbReference type="ARBA" id="ARBA00022496"/>
    </source>
</evidence>
<evidence type="ECO:0000256" key="5">
    <source>
        <dbReference type="ARBA" id="ARBA00022692"/>
    </source>
</evidence>
<keyword evidence="9" id="KW-0406">Ion transport</keyword>
<keyword evidence="11" id="KW-1185">Reference proteome</keyword>
<dbReference type="AlphaFoldDB" id="A0AAN8VL02"/>
<comment type="catalytic activity">
    <reaction evidence="8">
        <text>Fe(2+)(in) = Fe(2+)(out)</text>
        <dbReference type="Rhea" id="RHEA:28486"/>
        <dbReference type="ChEBI" id="CHEBI:29033"/>
    </reaction>
    <physiologicalReaction direction="left-to-right" evidence="8">
        <dbReference type="Rhea" id="RHEA:28487"/>
    </physiologicalReaction>
</comment>
<feature type="transmembrane region" description="Helical" evidence="9">
    <location>
        <begin position="42"/>
        <end position="59"/>
    </location>
</feature>
<feature type="transmembrane region" description="Helical" evidence="9">
    <location>
        <begin position="71"/>
        <end position="93"/>
    </location>
</feature>
<dbReference type="GO" id="GO:0140315">
    <property type="term" value="F:iron ion sequestering activity"/>
    <property type="evidence" value="ECO:0007669"/>
    <property type="project" value="UniProtKB-UniRule"/>
</dbReference>
<keyword evidence="6 9" id="KW-1133">Transmembrane helix</keyword>